<dbReference type="EMBL" id="JARBHB010000010">
    <property type="protein sequence ID" value="KAJ8874349.1"/>
    <property type="molecule type" value="Genomic_DNA"/>
</dbReference>
<accession>A0ABQ9GQS6</accession>
<name>A0ABQ9GQS6_9NEOP</name>
<gene>
    <name evidence="2" type="ORF">PR048_025197</name>
</gene>
<evidence type="ECO:0000313" key="2">
    <source>
        <dbReference type="EMBL" id="KAJ8874349.1"/>
    </source>
</evidence>
<dbReference type="Proteomes" id="UP001159363">
    <property type="component" value="Chromosome 9"/>
</dbReference>
<keyword evidence="3" id="KW-1185">Reference proteome</keyword>
<evidence type="ECO:0000313" key="3">
    <source>
        <dbReference type="Proteomes" id="UP001159363"/>
    </source>
</evidence>
<feature type="region of interest" description="Disordered" evidence="1">
    <location>
        <begin position="63"/>
        <end position="91"/>
    </location>
</feature>
<reference evidence="2 3" key="1">
    <citation type="submission" date="2023-02" db="EMBL/GenBank/DDBJ databases">
        <title>LHISI_Scaffold_Assembly.</title>
        <authorList>
            <person name="Stuart O.P."/>
            <person name="Cleave R."/>
            <person name="Magrath M.J.L."/>
            <person name="Mikheyev A.S."/>
        </authorList>
    </citation>
    <scope>NUCLEOTIDE SEQUENCE [LARGE SCALE GENOMIC DNA]</scope>
    <source>
        <strain evidence="2">Daus_M_001</strain>
        <tissue evidence="2">Leg muscle</tissue>
    </source>
</reference>
<organism evidence="2 3">
    <name type="scientific">Dryococelus australis</name>
    <dbReference type="NCBI Taxonomy" id="614101"/>
    <lineage>
        <taxon>Eukaryota</taxon>
        <taxon>Metazoa</taxon>
        <taxon>Ecdysozoa</taxon>
        <taxon>Arthropoda</taxon>
        <taxon>Hexapoda</taxon>
        <taxon>Insecta</taxon>
        <taxon>Pterygota</taxon>
        <taxon>Neoptera</taxon>
        <taxon>Polyneoptera</taxon>
        <taxon>Phasmatodea</taxon>
        <taxon>Verophasmatodea</taxon>
        <taxon>Anareolatae</taxon>
        <taxon>Phasmatidae</taxon>
        <taxon>Eurycanthinae</taxon>
        <taxon>Dryococelus</taxon>
    </lineage>
</organism>
<comment type="caution">
    <text evidence="2">The sequence shown here is derived from an EMBL/GenBank/DDBJ whole genome shotgun (WGS) entry which is preliminary data.</text>
</comment>
<proteinExistence type="predicted"/>
<evidence type="ECO:0000256" key="1">
    <source>
        <dbReference type="SAM" id="MobiDB-lite"/>
    </source>
</evidence>
<sequence length="826" mass="91059">MRSYKTNKSPLLACRIKALPSVVLCCGYSSKKANSLSTPPAAARMDDSGEIWAALNIEVLRADEGEGGGNGRSPRRPADQRHHPARFPHAKIRGDPAGYLTRIALVGGELANRSATVEELTDISIWLPQKWRWLQKCTLDREQPYPCNVCINENYRGRTHVYTSEAAGRLSPPVPVRHKHSADYQLAAASSVCKVGGRRKTGDCADGVRVGRRGTLKNKVTGINTRISVEISRATDKSLRQVWSGVVVATLLASQQREPISFLDRIFRILACCKRGGHCGRPEAFLVVIPPPPPLHSTALPDPPQIHHRQISRFLAKNILQFISGFLFDVYRLQIRYNPREKVTRGEIGWLYTVHRTSPRNEIKSLESRSQTTSAGVVVWAATPSYTSVFPSSVSFRSRTFSEDFQGHDGNTAHLARKSDEALGVRVRVARIASSLLKLGFAAPKWKGRGKREIPEKTRRPAASSSMIPTCENPEVIRPVIEPPHHCGPCAQIIKTLQVRSPLRLFCKKLGTNRIFPSHYNGQEYFSELPLYDVRDGEAVSTCRQDFVMSVFSRRAVDIPAQVTCTLYDSNNIDTVSGGWVLCRKVTSVAPSCILMTSSRRGFTDTQSPYKVLTKYYIVSDGVSCPRYRAAGRGHPLALLKNSTAWDDYAVDHHRLLQAYQTLENFYVYILGIEHGSPVPREAVTRGALKHAEAREGQVIQPSATARPLTLMKALQRPISTAAAVHVDMIRGSGGRGGGGDPPGGVAMSHAPAARMGNAQPSGDLSYRRLGLISEWFPHDRGQGGEGRRVVDGNGKRRVWKGLLEGAGITWTARAASDGLPDDRFR</sequence>
<protein>
    <submittedName>
        <fullName evidence="2">Uncharacterized protein</fullName>
    </submittedName>
</protein>